<dbReference type="Pfam" id="PF00144">
    <property type="entry name" value="Beta-lactamase"/>
    <property type="match status" value="1"/>
</dbReference>
<accession>A0A2G1VH92</accession>
<dbReference type="InterPro" id="IPR050789">
    <property type="entry name" value="Diverse_Enzym_Activities"/>
</dbReference>
<dbReference type="PANTHER" id="PTHR43283:SF7">
    <property type="entry name" value="BETA-LACTAMASE-RELATED DOMAIN-CONTAINING PROTEIN"/>
    <property type="match status" value="1"/>
</dbReference>
<evidence type="ECO:0000313" key="2">
    <source>
        <dbReference type="EMBL" id="PHQ26146.1"/>
    </source>
</evidence>
<evidence type="ECO:0000259" key="1">
    <source>
        <dbReference type="Pfam" id="PF00144"/>
    </source>
</evidence>
<dbReference type="Proteomes" id="UP000229044">
    <property type="component" value="Unassembled WGS sequence"/>
</dbReference>
<dbReference type="PANTHER" id="PTHR43283">
    <property type="entry name" value="BETA-LACTAMASE-RELATED"/>
    <property type="match status" value="1"/>
</dbReference>
<dbReference type="SUPFAM" id="SSF56601">
    <property type="entry name" value="beta-lactamase/transpeptidase-like"/>
    <property type="match status" value="1"/>
</dbReference>
<sequence length="212" mass="23465">MIGFGAWLTHWQSLIRPGTREGLSRTQPDSNFFSFPKLRWTVCHFRELLPTEQVSRGIGAPASLEYGLDETGKRGAMSMTKSMTGLPAEILVVEGKLDDNALVSSIVPELADSAFGSATVRQVMDMTTGLAYSEDYSDPDADIWIYSRAASPLPKPTGYEGPDGYFEYLQTVKPEGDHGDAFHYKTINTDALGWIISRVSGLLPIQQRRTER</sequence>
<gene>
    <name evidence="2" type="ORF">CLH62_00615</name>
</gene>
<keyword evidence="3" id="KW-1185">Reference proteome</keyword>
<dbReference type="AlphaFoldDB" id="A0A2G1VH92"/>
<comment type="caution">
    <text evidence="2">The sequence shown here is derived from an EMBL/GenBank/DDBJ whole genome shotgun (WGS) entry which is preliminary data.</text>
</comment>
<feature type="domain" description="Beta-lactamase-related" evidence="1">
    <location>
        <begin position="77"/>
        <end position="203"/>
    </location>
</feature>
<dbReference type="InterPro" id="IPR012338">
    <property type="entry name" value="Beta-lactam/transpept-like"/>
</dbReference>
<organism evidence="2 3">
    <name type="scientific">Marinobacter guineae</name>
    <dbReference type="NCBI Taxonomy" id="432303"/>
    <lineage>
        <taxon>Bacteria</taxon>
        <taxon>Pseudomonadati</taxon>
        <taxon>Pseudomonadota</taxon>
        <taxon>Gammaproteobacteria</taxon>
        <taxon>Pseudomonadales</taxon>
        <taxon>Marinobacteraceae</taxon>
        <taxon>Marinobacter</taxon>
    </lineage>
</organism>
<protein>
    <recommendedName>
        <fullName evidence="1">Beta-lactamase-related domain-containing protein</fullName>
    </recommendedName>
</protein>
<dbReference type="EMBL" id="NTFI01000001">
    <property type="protein sequence ID" value="PHQ26146.1"/>
    <property type="molecule type" value="Genomic_DNA"/>
</dbReference>
<dbReference type="OrthoDB" id="9814204at2"/>
<reference evidence="2 3" key="1">
    <citation type="submission" date="2017-09" db="EMBL/GenBank/DDBJ databases">
        <title>The draft genome sequences of Marinobacter guineae M3B.</title>
        <authorList>
            <person name="Cao J."/>
        </authorList>
    </citation>
    <scope>NUCLEOTIDE SEQUENCE [LARGE SCALE GENOMIC DNA]</scope>
    <source>
        <strain evidence="2 3">M3B</strain>
    </source>
</reference>
<evidence type="ECO:0000313" key="3">
    <source>
        <dbReference type="Proteomes" id="UP000229044"/>
    </source>
</evidence>
<dbReference type="Gene3D" id="3.40.710.10">
    <property type="entry name" value="DD-peptidase/beta-lactamase superfamily"/>
    <property type="match status" value="1"/>
</dbReference>
<name>A0A2G1VH92_9GAMM</name>
<dbReference type="InterPro" id="IPR001466">
    <property type="entry name" value="Beta-lactam-related"/>
</dbReference>
<proteinExistence type="predicted"/>